<keyword evidence="1" id="KW-0472">Membrane</keyword>
<dbReference type="EMBL" id="LR130759">
    <property type="protein sequence ID" value="VDM90349.1"/>
    <property type="molecule type" value="Genomic_DNA"/>
</dbReference>
<keyword evidence="1" id="KW-0812">Transmembrane</keyword>
<gene>
    <name evidence="2" type="ORF">MB901379_03947</name>
</gene>
<dbReference type="InterPro" id="IPR025333">
    <property type="entry name" value="DUF4239"/>
</dbReference>
<dbReference type="Pfam" id="PF14023">
    <property type="entry name" value="Bestrophin-like"/>
    <property type="match status" value="1"/>
</dbReference>
<accession>A0A3S4FTF2</accession>
<name>A0A3S4FTF2_9MYCO</name>
<dbReference type="KEGG" id="mbai:MB901379_03947"/>
<dbReference type="AlphaFoldDB" id="A0A3S4FTF2"/>
<protein>
    <submittedName>
        <fullName evidence="2">Uncharacterized protein</fullName>
    </submittedName>
</protein>
<feature type="transmembrane region" description="Helical" evidence="1">
    <location>
        <begin position="33"/>
        <end position="55"/>
    </location>
</feature>
<dbReference type="RefSeq" id="WP_232021904.1">
    <property type="nucleotide sequence ID" value="NZ_LR130759.1"/>
</dbReference>
<reference evidence="3" key="1">
    <citation type="submission" date="2018-02" db="EMBL/GenBank/DDBJ databases">
        <authorList>
            <person name="Seth-Smith MB H."/>
            <person name="Seth-Smith H."/>
        </authorList>
    </citation>
    <scope>NUCLEOTIDE SEQUENCE [LARGE SCALE GENOMIC DNA]</scope>
</reference>
<keyword evidence="3" id="KW-1185">Reference proteome</keyword>
<dbReference type="Proteomes" id="UP000269998">
    <property type="component" value="Chromosome"/>
</dbReference>
<evidence type="ECO:0000313" key="2">
    <source>
        <dbReference type="EMBL" id="VDM90349.1"/>
    </source>
</evidence>
<evidence type="ECO:0000313" key="3">
    <source>
        <dbReference type="Proteomes" id="UP000269998"/>
    </source>
</evidence>
<keyword evidence="1" id="KW-1133">Transmembrane helix</keyword>
<evidence type="ECO:0000256" key="1">
    <source>
        <dbReference type="SAM" id="Phobius"/>
    </source>
</evidence>
<sequence>MAVIAGGAVLTKNFVRRRFPQLAEDAHNDATRFAYGVIGFVYAFFVRFMVSALWSQINTEDGQARNEGAPALQLVRDLTVFEPPDRDRMWRALLDYKRAALTGWPITARGGQYPEPMLPCSISTSSTSMYNRATMPKRLSSLHLSATCKAELGA</sequence>
<proteinExistence type="predicted"/>
<organism evidence="2 3">
    <name type="scientific">Mycobacterium basiliense</name>
    <dbReference type="NCBI Taxonomy" id="2094119"/>
    <lineage>
        <taxon>Bacteria</taxon>
        <taxon>Bacillati</taxon>
        <taxon>Actinomycetota</taxon>
        <taxon>Actinomycetes</taxon>
        <taxon>Mycobacteriales</taxon>
        <taxon>Mycobacteriaceae</taxon>
        <taxon>Mycobacterium</taxon>
    </lineage>
</organism>